<feature type="domain" description="Mechanosensitive ion channel MscS" evidence="8">
    <location>
        <begin position="104"/>
        <end position="169"/>
    </location>
</feature>
<feature type="transmembrane region" description="Helical" evidence="7">
    <location>
        <begin position="59"/>
        <end position="80"/>
    </location>
</feature>
<keyword evidence="6 7" id="KW-0472">Membrane</keyword>
<dbReference type="InterPro" id="IPR011014">
    <property type="entry name" value="MscS_channel_TM-2"/>
</dbReference>
<dbReference type="Proteomes" id="UP000198521">
    <property type="component" value="Unassembled WGS sequence"/>
</dbReference>
<dbReference type="Pfam" id="PF21088">
    <property type="entry name" value="MS_channel_1st"/>
    <property type="match status" value="1"/>
</dbReference>
<dbReference type="OrthoDB" id="9809206at2"/>
<evidence type="ECO:0000313" key="11">
    <source>
        <dbReference type="EMBL" id="SEL25441.1"/>
    </source>
</evidence>
<evidence type="ECO:0000256" key="7">
    <source>
        <dbReference type="SAM" id="Phobius"/>
    </source>
</evidence>
<evidence type="ECO:0000313" key="12">
    <source>
        <dbReference type="Proteomes" id="UP000198521"/>
    </source>
</evidence>
<evidence type="ECO:0000256" key="3">
    <source>
        <dbReference type="ARBA" id="ARBA00022475"/>
    </source>
</evidence>
<protein>
    <submittedName>
        <fullName evidence="11">Small conductance mechanosensitive channel</fullName>
    </submittedName>
</protein>
<dbReference type="STRING" id="1038014.SAMN04487910_2166"/>
<dbReference type="InterPro" id="IPR010920">
    <property type="entry name" value="LSM_dom_sf"/>
</dbReference>
<evidence type="ECO:0000256" key="4">
    <source>
        <dbReference type="ARBA" id="ARBA00022692"/>
    </source>
</evidence>
<sequence>MDIQKWLDKGTDFIVDFGPKVIGAILIWIIGSWIIKKLLKGISKVMALRNYDESLQKFLSNLLGWILKIVLILAVLGTIGVETTSFAAILAAAGLAIGLALQGSLANFAGGVLIMIFKPFKIGDLIEAQGVLGVVKEIEIFTTKLSTPDNKEAIIPNGTLSNGNIINYTSQGTLRVDLNIGIGYGDDIKKAKDVIMKVLTDNPKVLKDPAPTVAVSELGDNAINLVVRPNTNVADYWDVYFGALEDSKNALDAAGISIPYPQRDVHIHNVK</sequence>
<gene>
    <name evidence="11" type="ORF">SAMN04487910_2166</name>
</gene>
<dbReference type="Pfam" id="PF21082">
    <property type="entry name" value="MS_channel_3rd"/>
    <property type="match status" value="1"/>
</dbReference>
<feature type="transmembrane region" description="Helical" evidence="7">
    <location>
        <begin position="86"/>
        <end position="117"/>
    </location>
</feature>
<dbReference type="InterPro" id="IPR023408">
    <property type="entry name" value="MscS_beta-dom_sf"/>
</dbReference>
<dbReference type="InterPro" id="IPR006685">
    <property type="entry name" value="MscS_channel_2nd"/>
</dbReference>
<feature type="domain" description="Mechanosensitive ion channel transmembrane helices 2/3" evidence="10">
    <location>
        <begin position="69"/>
        <end position="102"/>
    </location>
</feature>
<name>A0A1H7NPZ2_AQUAM</name>
<evidence type="ECO:0000259" key="9">
    <source>
        <dbReference type="Pfam" id="PF21082"/>
    </source>
</evidence>
<dbReference type="Gene3D" id="2.30.30.60">
    <property type="match status" value="1"/>
</dbReference>
<dbReference type="AlphaFoldDB" id="A0A1H7NPZ2"/>
<dbReference type="SUPFAM" id="SSF50182">
    <property type="entry name" value="Sm-like ribonucleoproteins"/>
    <property type="match status" value="1"/>
</dbReference>
<evidence type="ECO:0000259" key="8">
    <source>
        <dbReference type="Pfam" id="PF00924"/>
    </source>
</evidence>
<keyword evidence="5 7" id="KW-1133">Transmembrane helix</keyword>
<dbReference type="GO" id="GO:0008381">
    <property type="term" value="F:mechanosensitive monoatomic ion channel activity"/>
    <property type="evidence" value="ECO:0007669"/>
    <property type="project" value="InterPro"/>
</dbReference>
<proteinExistence type="inferred from homology"/>
<dbReference type="InterPro" id="IPR049278">
    <property type="entry name" value="MS_channel_C"/>
</dbReference>
<comment type="subcellular location">
    <subcellularLocation>
        <location evidence="1">Cell membrane</location>
        <topology evidence="1">Multi-pass membrane protein</topology>
    </subcellularLocation>
</comment>
<evidence type="ECO:0000256" key="5">
    <source>
        <dbReference type="ARBA" id="ARBA00022989"/>
    </source>
</evidence>
<dbReference type="Gene3D" id="3.30.70.100">
    <property type="match status" value="1"/>
</dbReference>
<dbReference type="Pfam" id="PF00924">
    <property type="entry name" value="MS_channel_2nd"/>
    <property type="match status" value="1"/>
</dbReference>
<evidence type="ECO:0000256" key="2">
    <source>
        <dbReference type="ARBA" id="ARBA00008017"/>
    </source>
</evidence>
<accession>A0A1H7NPZ2</accession>
<organism evidence="11 12">
    <name type="scientific">Aquimarina amphilecti</name>
    <dbReference type="NCBI Taxonomy" id="1038014"/>
    <lineage>
        <taxon>Bacteria</taxon>
        <taxon>Pseudomonadati</taxon>
        <taxon>Bacteroidota</taxon>
        <taxon>Flavobacteriia</taxon>
        <taxon>Flavobacteriales</taxon>
        <taxon>Flavobacteriaceae</taxon>
        <taxon>Aquimarina</taxon>
    </lineage>
</organism>
<keyword evidence="3" id="KW-1003">Cell membrane</keyword>
<dbReference type="EMBL" id="FOAB01000003">
    <property type="protein sequence ID" value="SEL25441.1"/>
    <property type="molecule type" value="Genomic_DNA"/>
</dbReference>
<feature type="domain" description="Mechanosensitive ion channel MscS C-terminal" evidence="9">
    <location>
        <begin position="176"/>
        <end position="258"/>
    </location>
</feature>
<dbReference type="InterPro" id="IPR049142">
    <property type="entry name" value="MS_channel_1st"/>
</dbReference>
<dbReference type="RefSeq" id="WP_091408159.1">
    <property type="nucleotide sequence ID" value="NZ_FOAB01000003.1"/>
</dbReference>
<dbReference type="InterPro" id="IPR008910">
    <property type="entry name" value="MSC_TM_helix"/>
</dbReference>
<dbReference type="PANTHER" id="PTHR30221">
    <property type="entry name" value="SMALL-CONDUCTANCE MECHANOSENSITIVE CHANNEL"/>
    <property type="match status" value="1"/>
</dbReference>
<reference evidence="11 12" key="1">
    <citation type="submission" date="2016-10" db="EMBL/GenBank/DDBJ databases">
        <authorList>
            <person name="de Groot N.N."/>
        </authorList>
    </citation>
    <scope>NUCLEOTIDE SEQUENCE [LARGE SCALE GENOMIC DNA]</scope>
    <source>
        <strain evidence="11 12">DSM 25232</strain>
    </source>
</reference>
<keyword evidence="4 7" id="KW-0812">Transmembrane</keyword>
<dbReference type="GO" id="GO:0005886">
    <property type="term" value="C:plasma membrane"/>
    <property type="evidence" value="ECO:0007669"/>
    <property type="project" value="UniProtKB-SubCell"/>
</dbReference>
<dbReference type="Pfam" id="PF05552">
    <property type="entry name" value="MS_channel_1st_1"/>
    <property type="match status" value="1"/>
</dbReference>
<dbReference type="InterPro" id="IPR011066">
    <property type="entry name" value="MscS_channel_C_sf"/>
</dbReference>
<feature type="transmembrane region" description="Helical" evidence="7">
    <location>
        <begin position="20"/>
        <end position="39"/>
    </location>
</feature>
<evidence type="ECO:0000259" key="10">
    <source>
        <dbReference type="Pfam" id="PF21088"/>
    </source>
</evidence>
<keyword evidence="12" id="KW-1185">Reference proteome</keyword>
<dbReference type="InterPro" id="IPR045275">
    <property type="entry name" value="MscS_archaea/bacteria_type"/>
</dbReference>
<evidence type="ECO:0000256" key="6">
    <source>
        <dbReference type="ARBA" id="ARBA00023136"/>
    </source>
</evidence>
<dbReference type="PANTHER" id="PTHR30221:SF1">
    <property type="entry name" value="SMALL-CONDUCTANCE MECHANOSENSITIVE CHANNEL"/>
    <property type="match status" value="1"/>
</dbReference>
<dbReference type="SUPFAM" id="SSF82689">
    <property type="entry name" value="Mechanosensitive channel protein MscS (YggB), C-terminal domain"/>
    <property type="match status" value="1"/>
</dbReference>
<evidence type="ECO:0000256" key="1">
    <source>
        <dbReference type="ARBA" id="ARBA00004651"/>
    </source>
</evidence>
<dbReference type="SUPFAM" id="SSF82861">
    <property type="entry name" value="Mechanosensitive channel protein MscS (YggB), transmembrane region"/>
    <property type="match status" value="1"/>
</dbReference>
<dbReference type="Gene3D" id="1.10.287.1260">
    <property type="match status" value="1"/>
</dbReference>
<comment type="similarity">
    <text evidence="2">Belongs to the MscS (TC 1.A.23) family.</text>
</comment>